<reference evidence="1 2" key="1">
    <citation type="journal article" date="2015" name="Microbes Environ.">
        <title>Distribution and evolution of nitrogen fixation genes in the phylum bacteroidetes.</title>
        <authorList>
            <person name="Inoue J."/>
            <person name="Oshima K."/>
            <person name="Suda W."/>
            <person name="Sakamoto M."/>
            <person name="Iino T."/>
            <person name="Noda S."/>
            <person name="Hongoh Y."/>
            <person name="Hattori M."/>
            <person name="Ohkuma M."/>
        </authorList>
    </citation>
    <scope>NUCLEOTIDE SEQUENCE [LARGE SCALE GENOMIC DNA]</scope>
    <source>
        <strain evidence="1">JCM 15548</strain>
    </source>
</reference>
<protein>
    <recommendedName>
        <fullName evidence="3">6-bladed beta-propeller</fullName>
    </recommendedName>
</protein>
<evidence type="ECO:0000313" key="2">
    <source>
        <dbReference type="Proteomes" id="UP000032900"/>
    </source>
</evidence>
<evidence type="ECO:0000313" key="1">
    <source>
        <dbReference type="EMBL" id="GAO29894.1"/>
    </source>
</evidence>
<dbReference type="AlphaFoldDB" id="A0A0E9LXD4"/>
<dbReference type="InterPro" id="IPR011042">
    <property type="entry name" value="6-blade_b-propeller_TolB-like"/>
</dbReference>
<proteinExistence type="predicted"/>
<dbReference type="SUPFAM" id="SSF63825">
    <property type="entry name" value="YWTD domain"/>
    <property type="match status" value="1"/>
</dbReference>
<name>A0A0E9LXD4_9BACT</name>
<sequence length="391" mass="45317">MFFAMIFLTIKNISNSSGQLLLISILCLWPFFQGCKEHRVEPLQNIQFVEENIIDIARFELSTLELEATEESYLHGVSQFLNYGNLFFILDNVQSKKINIYDESGKYIKQLGSNGRGPGEYVQPWSISIDRNNHRIAVLDVGQNIVLYYDLDDFSFIRADHIPFNATKMEFLGKGNIGWYGSQTENAYILITDSLNNIIQELIPRNFNPGYIKGSATKNLSASDSMVLFYTPHSPILYDINADSAKLKHHVSFENFDFPSISELTNFKENNDDYINYIKENSYIQFCDFYDTPTNLYCNFFVDKKMYFGFYDKSNNRAIYHSKDKLMEFLKIPQFFNPVGVLKDFLICRINNVDVLKNYEAGAVHNKQIDKELRAIEEDSGFVMLLIKFND</sequence>
<evidence type="ECO:0008006" key="3">
    <source>
        <dbReference type="Google" id="ProtNLM"/>
    </source>
</evidence>
<organism evidence="1 2">
    <name type="scientific">Geofilum rubicundum JCM 15548</name>
    <dbReference type="NCBI Taxonomy" id="1236989"/>
    <lineage>
        <taxon>Bacteria</taxon>
        <taxon>Pseudomonadati</taxon>
        <taxon>Bacteroidota</taxon>
        <taxon>Bacteroidia</taxon>
        <taxon>Marinilabiliales</taxon>
        <taxon>Marinilabiliaceae</taxon>
        <taxon>Geofilum</taxon>
    </lineage>
</organism>
<keyword evidence="2" id="KW-1185">Reference proteome</keyword>
<comment type="caution">
    <text evidence="1">The sequence shown here is derived from an EMBL/GenBank/DDBJ whole genome shotgun (WGS) entry which is preliminary data.</text>
</comment>
<dbReference type="OrthoDB" id="1047908at2"/>
<dbReference type="Proteomes" id="UP000032900">
    <property type="component" value="Unassembled WGS sequence"/>
</dbReference>
<dbReference type="Pfam" id="PF17170">
    <property type="entry name" value="DUF5128"/>
    <property type="match status" value="1"/>
</dbReference>
<gene>
    <name evidence="1" type="ORF">JCM15548_12129</name>
</gene>
<dbReference type="EMBL" id="BAZW01000015">
    <property type="protein sequence ID" value="GAO29894.1"/>
    <property type="molecule type" value="Genomic_DNA"/>
</dbReference>
<dbReference type="Gene3D" id="2.120.10.30">
    <property type="entry name" value="TolB, C-terminal domain"/>
    <property type="match status" value="1"/>
</dbReference>
<accession>A0A0E9LXD4</accession>
<dbReference type="STRING" id="1236989.JCM15548_12129"/>